<protein>
    <recommendedName>
        <fullName evidence="4">Ricin B lectin domain-containing protein</fullName>
    </recommendedName>
</protein>
<reference evidence="2 3" key="1">
    <citation type="submission" date="2020-02" db="EMBL/GenBank/DDBJ databases">
        <title>Whole-genome analyses of novel actinobacteria.</title>
        <authorList>
            <person name="Sahin N."/>
            <person name="Tokatli A."/>
        </authorList>
    </citation>
    <scope>NUCLEOTIDE SEQUENCE [LARGE SCALE GENOMIC DNA]</scope>
    <source>
        <strain evidence="2 3">YC419</strain>
    </source>
</reference>
<proteinExistence type="predicted"/>
<organism evidence="2 3">
    <name type="scientific">Streptomyces ureilyticus</name>
    <dbReference type="NCBI Taxonomy" id="1775131"/>
    <lineage>
        <taxon>Bacteria</taxon>
        <taxon>Bacillati</taxon>
        <taxon>Actinomycetota</taxon>
        <taxon>Actinomycetes</taxon>
        <taxon>Kitasatosporales</taxon>
        <taxon>Streptomycetaceae</taxon>
        <taxon>Streptomyces</taxon>
    </lineage>
</organism>
<dbReference type="RefSeq" id="WP_165342430.1">
    <property type="nucleotide sequence ID" value="NZ_JAAKZX010000107.1"/>
</dbReference>
<dbReference type="Proteomes" id="UP001518140">
    <property type="component" value="Unassembled WGS sequence"/>
</dbReference>
<name>A0ABX0DVD6_9ACTN</name>
<evidence type="ECO:0008006" key="4">
    <source>
        <dbReference type="Google" id="ProtNLM"/>
    </source>
</evidence>
<dbReference type="EMBL" id="JAAKZX010000107">
    <property type="protein sequence ID" value="NGO45882.1"/>
    <property type="molecule type" value="Genomic_DNA"/>
</dbReference>
<keyword evidence="3" id="KW-1185">Reference proteome</keyword>
<keyword evidence="1" id="KW-0732">Signal</keyword>
<accession>A0ABX0DVD6</accession>
<comment type="caution">
    <text evidence="2">The sequence shown here is derived from an EMBL/GenBank/DDBJ whole genome shotgun (WGS) entry which is preliminary data.</text>
</comment>
<evidence type="ECO:0000313" key="2">
    <source>
        <dbReference type="EMBL" id="NGO45882.1"/>
    </source>
</evidence>
<feature type="signal peptide" evidence="1">
    <location>
        <begin position="1"/>
        <end position="34"/>
    </location>
</feature>
<evidence type="ECO:0000313" key="3">
    <source>
        <dbReference type="Proteomes" id="UP001518140"/>
    </source>
</evidence>
<gene>
    <name evidence="2" type="ORF">G6048_28355</name>
</gene>
<sequence length="167" mass="18244">MDGELNRNRVLTGTVTTLLLAVLAAMIPATAAHAEEGGRWYFKNQYNGKCLKGNGEGRKLSLGTCKRKSAFHWINYGSSGFANFSTDVYPYGAICIKDNGRTKTPTLVACGKPNTSGWQYTSANNNAKTGIATLCGYVQAVSTTKVTCTKRPENRKKMTWIVKYSLN</sequence>
<evidence type="ECO:0000256" key="1">
    <source>
        <dbReference type="SAM" id="SignalP"/>
    </source>
</evidence>
<feature type="chain" id="PRO_5047307700" description="Ricin B lectin domain-containing protein" evidence="1">
    <location>
        <begin position="35"/>
        <end position="167"/>
    </location>
</feature>